<keyword evidence="2" id="KW-0472">Membrane</keyword>
<keyword evidence="1" id="KW-0175">Coiled coil</keyword>
<keyword evidence="2" id="KW-0812">Transmembrane</keyword>
<dbReference type="EMBL" id="JBBKYA010000002">
    <property type="protein sequence ID" value="MFD3275200.1"/>
    <property type="molecule type" value="Genomic_DNA"/>
</dbReference>
<comment type="caution">
    <text evidence="3">The sequence shown here is derived from an EMBL/GenBank/DDBJ whole genome shotgun (WGS) entry which is preliminary data.</text>
</comment>
<evidence type="ECO:0000313" key="4">
    <source>
        <dbReference type="Proteomes" id="UP001598114"/>
    </source>
</evidence>
<reference evidence="3 4" key="1">
    <citation type="submission" date="2024-03" db="EMBL/GenBank/DDBJ databases">
        <title>Aquirufa genome sequencing.</title>
        <authorList>
            <person name="Pitt A."/>
            <person name="Hahn M.W."/>
        </authorList>
    </citation>
    <scope>NUCLEOTIDE SEQUENCE [LARGE SCALE GENOMIC DNA]</scope>
    <source>
        <strain evidence="3 4">PLAD-142S6K</strain>
    </source>
</reference>
<keyword evidence="4" id="KW-1185">Reference proteome</keyword>
<dbReference type="Proteomes" id="UP001598114">
    <property type="component" value="Unassembled WGS sequence"/>
</dbReference>
<protein>
    <recommendedName>
        <fullName evidence="5">Septum formation initiator</fullName>
    </recommendedName>
</protein>
<evidence type="ECO:0000256" key="1">
    <source>
        <dbReference type="SAM" id="Coils"/>
    </source>
</evidence>
<gene>
    <name evidence="3" type="ORF">SKC38_03055</name>
</gene>
<keyword evidence="2" id="KW-1133">Transmembrane helix</keyword>
<name>A0ABW6CZH7_9BACT</name>
<evidence type="ECO:0000256" key="2">
    <source>
        <dbReference type="SAM" id="Phobius"/>
    </source>
</evidence>
<sequence>MKTIISVVILTFFSFCTLGQITKDELDKEIKSLNQKILSLQNENTRIKKNSEEINRKLTTNNNLITKLENKNQELALNLEDSKKELLSKIVEIESKSESRITNVSQSLSIKTLWGIIAFLAAIILSAFLFWLFDKRQKLEKIEFANQLNKTKNIIEDNLEKEFEKQGHVIEAQIRLIEHQMSSIGNATSIQNQDHSLALKVADELTLIERTISLMDSGTKGLKQLSRSLEKIKDNLASNGYEIPVLLGKPFNQGMKIIPVSTIPDETLDAGVEIITKIIKPQVNFNDKMIQAAQIEVSVGY</sequence>
<feature type="coiled-coil region" evidence="1">
    <location>
        <begin position="23"/>
        <end position="96"/>
    </location>
</feature>
<evidence type="ECO:0000313" key="3">
    <source>
        <dbReference type="EMBL" id="MFD3275200.1"/>
    </source>
</evidence>
<organism evidence="3 4">
    <name type="scientific">Aquirufa echingensis</name>
    <dbReference type="NCBI Taxonomy" id="3096516"/>
    <lineage>
        <taxon>Bacteria</taxon>
        <taxon>Pseudomonadati</taxon>
        <taxon>Bacteroidota</taxon>
        <taxon>Cytophagia</taxon>
        <taxon>Cytophagales</taxon>
        <taxon>Flectobacillaceae</taxon>
        <taxon>Aquirufa</taxon>
    </lineage>
</organism>
<accession>A0ABW6CZH7</accession>
<proteinExistence type="predicted"/>
<dbReference type="RefSeq" id="WP_377974985.1">
    <property type="nucleotide sequence ID" value="NZ_JBBKYA010000002.1"/>
</dbReference>
<evidence type="ECO:0008006" key="5">
    <source>
        <dbReference type="Google" id="ProtNLM"/>
    </source>
</evidence>
<feature type="transmembrane region" description="Helical" evidence="2">
    <location>
        <begin position="113"/>
        <end position="133"/>
    </location>
</feature>